<dbReference type="AlphaFoldDB" id="A0A7W1XQ98"/>
<evidence type="ECO:0000256" key="1">
    <source>
        <dbReference type="SAM" id="MobiDB-lite"/>
    </source>
</evidence>
<gene>
    <name evidence="2" type="ORF">H2C83_03050</name>
</gene>
<dbReference type="EMBL" id="JACEOL010000009">
    <property type="protein sequence ID" value="MBA4601314.1"/>
    <property type="molecule type" value="Genomic_DNA"/>
</dbReference>
<sequence>MKITVNLSKAELDLIEEALLQYQNLLLKSKDQDEMVNDELKLARRVLEEFGMEGLEEEVQGGQQHSMEKALPMPSGSSHFPTPTPHSQYASPNQYHGPNTFVAPNQYPFSR</sequence>
<dbReference type="Proteomes" id="UP000538292">
    <property type="component" value="Unassembled WGS sequence"/>
</dbReference>
<proteinExistence type="predicted"/>
<name>A0A7W1XQ98_9BACL</name>
<feature type="region of interest" description="Disordered" evidence="1">
    <location>
        <begin position="56"/>
        <end position="111"/>
    </location>
</feature>
<evidence type="ECO:0000313" key="2">
    <source>
        <dbReference type="EMBL" id="MBA4601314.1"/>
    </source>
</evidence>
<accession>A0A7W1XQ98</accession>
<comment type="caution">
    <text evidence="2">The sequence shown here is derived from an EMBL/GenBank/DDBJ whole genome shotgun (WGS) entry which is preliminary data.</text>
</comment>
<keyword evidence="3" id="KW-1185">Reference proteome</keyword>
<evidence type="ECO:0000313" key="3">
    <source>
        <dbReference type="Proteomes" id="UP000538292"/>
    </source>
</evidence>
<organism evidence="2 3">
    <name type="scientific">Thermoactinomyces mirandus</name>
    <dbReference type="NCBI Taxonomy" id="2756294"/>
    <lineage>
        <taxon>Bacteria</taxon>
        <taxon>Bacillati</taxon>
        <taxon>Bacillota</taxon>
        <taxon>Bacilli</taxon>
        <taxon>Bacillales</taxon>
        <taxon>Thermoactinomycetaceae</taxon>
        <taxon>Thermoactinomyces</taxon>
    </lineage>
</organism>
<reference evidence="2 3" key="1">
    <citation type="submission" date="2020-07" db="EMBL/GenBank/DDBJ databases">
        <title>Thermoactinomyces phylogeny.</title>
        <authorList>
            <person name="Dunlap C."/>
        </authorList>
    </citation>
    <scope>NUCLEOTIDE SEQUENCE [LARGE SCALE GENOMIC DNA]</scope>
    <source>
        <strain evidence="2 3">AMNI-1</strain>
    </source>
</reference>
<dbReference type="RefSeq" id="WP_181737659.1">
    <property type="nucleotide sequence ID" value="NZ_JACEOL010000009.1"/>
</dbReference>
<protein>
    <submittedName>
        <fullName evidence="2">Uncharacterized protein</fullName>
    </submittedName>
</protein>
<feature type="compositionally biased region" description="Polar residues" evidence="1">
    <location>
        <begin position="75"/>
        <end position="97"/>
    </location>
</feature>